<comment type="subcellular location">
    <subcellularLocation>
        <location evidence="3">Cytoplasm</location>
    </subcellularLocation>
    <text evidence="3">Associated with two foci at the outer edges of the nucleoid region in young cells, and at four foci within both cell halves in older cells.</text>
</comment>
<comment type="subunit">
    <text evidence="3">Component of a cohesin-like complex composed of ScpA, ScpB and the Smc homodimer, in which ScpA and ScpB bind to the head domain of Smc. The presence of the three proteins is required for the association of the complex with DNA.</text>
</comment>
<dbReference type="RefSeq" id="WP_056937142.1">
    <property type="nucleotide sequence ID" value="NZ_AZFN01000008.1"/>
</dbReference>
<dbReference type="InterPro" id="IPR023093">
    <property type="entry name" value="ScpA-like_C"/>
</dbReference>
<keyword evidence="1 3" id="KW-0159">Chromosome partition</keyword>
<evidence type="ECO:0000256" key="3">
    <source>
        <dbReference type="HAMAP-Rule" id="MF_01805"/>
    </source>
</evidence>
<evidence type="ECO:0000313" key="5">
    <source>
        <dbReference type="Proteomes" id="UP000051739"/>
    </source>
</evidence>
<dbReference type="GO" id="GO:0007059">
    <property type="term" value="P:chromosome segregation"/>
    <property type="evidence" value="ECO:0007669"/>
    <property type="project" value="UniProtKB-UniRule"/>
</dbReference>
<dbReference type="AlphaFoldDB" id="A0A0R1VB63"/>
<dbReference type="PANTHER" id="PTHR33969:SF2">
    <property type="entry name" value="SEGREGATION AND CONDENSATION PROTEIN A"/>
    <property type="match status" value="1"/>
</dbReference>
<evidence type="ECO:0000256" key="1">
    <source>
        <dbReference type="ARBA" id="ARBA00022829"/>
    </source>
</evidence>
<dbReference type="Proteomes" id="UP000051739">
    <property type="component" value="Unassembled WGS sequence"/>
</dbReference>
<reference evidence="4 5" key="1">
    <citation type="journal article" date="2015" name="Genome Announc.">
        <title>Expanding the biotechnology potential of lactobacilli through comparative genomics of 213 strains and associated genera.</title>
        <authorList>
            <person name="Sun Z."/>
            <person name="Harris H.M."/>
            <person name="McCann A."/>
            <person name="Guo C."/>
            <person name="Argimon S."/>
            <person name="Zhang W."/>
            <person name="Yang X."/>
            <person name="Jeffery I.B."/>
            <person name="Cooney J.C."/>
            <person name="Kagawa T.F."/>
            <person name="Liu W."/>
            <person name="Song Y."/>
            <person name="Salvetti E."/>
            <person name="Wrobel A."/>
            <person name="Rasinkangas P."/>
            <person name="Parkhill J."/>
            <person name="Rea M.C."/>
            <person name="O'Sullivan O."/>
            <person name="Ritari J."/>
            <person name="Douillard F.P."/>
            <person name="Paul Ross R."/>
            <person name="Yang R."/>
            <person name="Briner A.E."/>
            <person name="Felis G.E."/>
            <person name="de Vos W.M."/>
            <person name="Barrangou R."/>
            <person name="Klaenhammer T.R."/>
            <person name="Caufield P.W."/>
            <person name="Cui Y."/>
            <person name="Zhang H."/>
            <person name="O'Toole P.W."/>
        </authorList>
    </citation>
    <scope>NUCLEOTIDE SEQUENCE [LARGE SCALE GENOMIC DNA]</scope>
    <source>
        <strain evidence="4 5">DSM 16045</strain>
    </source>
</reference>
<sequence length="257" mass="29732">MAQANLPEYSDQPTLRLNEFEGPLEVLLQLIKQAEMDIYDIEISSITAQYMDFLRQQQARQLDIAGEYFVMAATLMAIKSEMLLPKPPVIDDEVDEEMVDPRDELVQQLLEYQRYKQAAEKLKDREEYRQQEFTREAMAVPENFIQATFAPGVSLEQLQTAFAKVVKRHHLIEPARQTVSSEPITVAQRIDFVMEKVTQSTRFEDLFADEYSRNNLITTFMAILDLAKHRAVRIEQSTYLGPLIVLPGERKAEYQHG</sequence>
<dbReference type="InterPro" id="IPR003768">
    <property type="entry name" value="ScpA"/>
</dbReference>
<gene>
    <name evidence="3" type="primary">scpA</name>
    <name evidence="4" type="ORF">FC60_GL001712</name>
</gene>
<dbReference type="EMBL" id="AZFN01000008">
    <property type="protein sequence ID" value="KRM02701.1"/>
    <property type="molecule type" value="Genomic_DNA"/>
</dbReference>
<dbReference type="PANTHER" id="PTHR33969">
    <property type="entry name" value="SEGREGATION AND CONDENSATION PROTEIN A"/>
    <property type="match status" value="1"/>
</dbReference>
<name>A0A0R1VB63_9LACO</name>
<comment type="function">
    <text evidence="3">Participates in chromosomal partition during cell division. May act via the formation of a condensin-like complex containing Smc and ScpB that pull DNA away from mid-cell into both cell halves.</text>
</comment>
<dbReference type="Gene3D" id="6.10.250.2410">
    <property type="match status" value="1"/>
</dbReference>
<dbReference type="HAMAP" id="MF_01805">
    <property type="entry name" value="ScpA"/>
    <property type="match status" value="1"/>
</dbReference>
<dbReference type="Gene3D" id="1.10.10.580">
    <property type="entry name" value="Structural maintenance of chromosome 1. Chain E"/>
    <property type="match status" value="1"/>
</dbReference>
<protein>
    <recommendedName>
        <fullName evidence="2 3">Segregation and condensation protein A</fullName>
    </recommendedName>
</protein>
<keyword evidence="3" id="KW-0963">Cytoplasm</keyword>
<comment type="similarity">
    <text evidence="3">Belongs to the ScpA family.</text>
</comment>
<dbReference type="Pfam" id="PF02616">
    <property type="entry name" value="SMC_ScpA"/>
    <property type="match status" value="1"/>
</dbReference>
<dbReference type="GO" id="GO:0051301">
    <property type="term" value="P:cell division"/>
    <property type="evidence" value="ECO:0007669"/>
    <property type="project" value="UniProtKB-KW"/>
</dbReference>
<dbReference type="PATRIC" id="fig|1423749.3.peg.1771"/>
<keyword evidence="5" id="KW-1185">Reference proteome</keyword>
<dbReference type="GO" id="GO:0006260">
    <property type="term" value="P:DNA replication"/>
    <property type="evidence" value="ECO:0007669"/>
    <property type="project" value="UniProtKB-UniRule"/>
</dbReference>
<accession>A0A0R1VB63</accession>
<comment type="caution">
    <text evidence="4">The sequence shown here is derived from an EMBL/GenBank/DDBJ whole genome shotgun (WGS) entry which is preliminary data.</text>
</comment>
<dbReference type="GO" id="GO:0005737">
    <property type="term" value="C:cytoplasm"/>
    <property type="evidence" value="ECO:0007669"/>
    <property type="project" value="UniProtKB-SubCell"/>
</dbReference>
<evidence type="ECO:0000313" key="4">
    <source>
        <dbReference type="EMBL" id="KRM02701.1"/>
    </source>
</evidence>
<keyword evidence="3" id="KW-0132">Cell division</keyword>
<keyword evidence="3" id="KW-0131">Cell cycle</keyword>
<evidence type="ECO:0000256" key="2">
    <source>
        <dbReference type="ARBA" id="ARBA00044777"/>
    </source>
</evidence>
<proteinExistence type="inferred from homology"/>
<organism evidence="4 5">
    <name type="scientific">Limosilactobacillus gastricus DSM 16045</name>
    <dbReference type="NCBI Taxonomy" id="1423749"/>
    <lineage>
        <taxon>Bacteria</taxon>
        <taxon>Bacillati</taxon>
        <taxon>Bacillota</taxon>
        <taxon>Bacilli</taxon>
        <taxon>Lactobacillales</taxon>
        <taxon>Lactobacillaceae</taxon>
        <taxon>Limosilactobacillus</taxon>
    </lineage>
</organism>